<gene>
    <name evidence="1" type="primary">GLEAN_10341</name>
    <name evidence="1" type="ORF">TcasGA2_TC010341</name>
</gene>
<accession>D6WGC6</accession>
<dbReference type="InParanoid" id="D6WGC6"/>
<name>D6WGC6_TRICA</name>
<dbReference type="AlphaFoldDB" id="D6WGC6"/>
<keyword evidence="2" id="KW-1185">Reference proteome</keyword>
<proteinExistence type="predicted"/>
<sequence length="45" mass="5087">MPHRNASSTVSKDTCRSQTEYLQTDAQISTLDKILRFEVTDAPCK</sequence>
<evidence type="ECO:0000313" key="2">
    <source>
        <dbReference type="Proteomes" id="UP000007266"/>
    </source>
</evidence>
<dbReference type="HOGENOM" id="CLU_3208246_0_0_1"/>
<reference evidence="1 2" key="1">
    <citation type="journal article" date="2008" name="Nature">
        <title>The genome of the model beetle and pest Tribolium castaneum.</title>
        <authorList>
            <consortium name="Tribolium Genome Sequencing Consortium"/>
            <person name="Richards S."/>
            <person name="Gibbs R.A."/>
            <person name="Weinstock G.M."/>
            <person name="Brown S.J."/>
            <person name="Denell R."/>
            <person name="Beeman R.W."/>
            <person name="Gibbs R."/>
            <person name="Beeman R.W."/>
            <person name="Brown S.J."/>
            <person name="Bucher G."/>
            <person name="Friedrich M."/>
            <person name="Grimmelikhuijzen C.J."/>
            <person name="Klingler M."/>
            <person name="Lorenzen M."/>
            <person name="Richards S."/>
            <person name="Roth S."/>
            <person name="Schroder R."/>
            <person name="Tautz D."/>
            <person name="Zdobnov E.M."/>
            <person name="Muzny D."/>
            <person name="Gibbs R.A."/>
            <person name="Weinstock G.M."/>
            <person name="Attaway T."/>
            <person name="Bell S."/>
            <person name="Buhay C.J."/>
            <person name="Chandrabose M.N."/>
            <person name="Chavez D."/>
            <person name="Clerk-Blankenburg K.P."/>
            <person name="Cree A."/>
            <person name="Dao M."/>
            <person name="Davis C."/>
            <person name="Chacko J."/>
            <person name="Dinh H."/>
            <person name="Dugan-Rocha S."/>
            <person name="Fowler G."/>
            <person name="Garner T.T."/>
            <person name="Garnes J."/>
            <person name="Gnirke A."/>
            <person name="Hawes A."/>
            <person name="Hernandez J."/>
            <person name="Hines S."/>
            <person name="Holder M."/>
            <person name="Hume J."/>
            <person name="Jhangiani S.N."/>
            <person name="Joshi V."/>
            <person name="Khan Z.M."/>
            <person name="Jackson L."/>
            <person name="Kovar C."/>
            <person name="Kowis A."/>
            <person name="Lee S."/>
            <person name="Lewis L.R."/>
            <person name="Margolis J."/>
            <person name="Morgan M."/>
            <person name="Nazareth L.V."/>
            <person name="Nguyen N."/>
            <person name="Okwuonu G."/>
            <person name="Parker D."/>
            <person name="Richards S."/>
            <person name="Ruiz S.J."/>
            <person name="Santibanez J."/>
            <person name="Savard J."/>
            <person name="Scherer S.E."/>
            <person name="Schneider B."/>
            <person name="Sodergren E."/>
            <person name="Tautz D."/>
            <person name="Vattahil S."/>
            <person name="Villasana D."/>
            <person name="White C.S."/>
            <person name="Wright R."/>
            <person name="Park Y."/>
            <person name="Beeman R.W."/>
            <person name="Lord J."/>
            <person name="Oppert B."/>
            <person name="Lorenzen M."/>
            <person name="Brown S."/>
            <person name="Wang L."/>
            <person name="Savard J."/>
            <person name="Tautz D."/>
            <person name="Richards S."/>
            <person name="Weinstock G."/>
            <person name="Gibbs R.A."/>
            <person name="Liu Y."/>
            <person name="Worley K."/>
            <person name="Weinstock G."/>
            <person name="Elsik C.G."/>
            <person name="Reese J.T."/>
            <person name="Elhaik E."/>
            <person name="Landan G."/>
            <person name="Graur D."/>
            <person name="Arensburger P."/>
            <person name="Atkinson P."/>
            <person name="Beeman R.W."/>
            <person name="Beidler J."/>
            <person name="Brown S.J."/>
            <person name="Demuth J.P."/>
            <person name="Drury D.W."/>
            <person name="Du Y.Z."/>
            <person name="Fujiwara H."/>
            <person name="Lorenzen M."/>
            <person name="Maselli V."/>
            <person name="Osanai M."/>
            <person name="Park Y."/>
            <person name="Robertson H.M."/>
            <person name="Tu Z."/>
            <person name="Wang J.J."/>
            <person name="Wang S."/>
            <person name="Richards S."/>
            <person name="Song H."/>
            <person name="Zhang L."/>
            <person name="Sodergren E."/>
            <person name="Werner D."/>
            <person name="Stanke M."/>
            <person name="Morgenstern B."/>
            <person name="Solovyev V."/>
            <person name="Kosarev P."/>
            <person name="Brown G."/>
            <person name="Chen H.C."/>
            <person name="Ermolaeva O."/>
            <person name="Hlavina W."/>
            <person name="Kapustin Y."/>
            <person name="Kiryutin B."/>
            <person name="Kitts P."/>
            <person name="Maglott D."/>
            <person name="Pruitt K."/>
            <person name="Sapojnikov V."/>
            <person name="Souvorov A."/>
            <person name="Mackey A.J."/>
            <person name="Waterhouse R.M."/>
            <person name="Wyder S."/>
            <person name="Zdobnov E.M."/>
            <person name="Zdobnov E.M."/>
            <person name="Wyder S."/>
            <person name="Kriventseva E.V."/>
            <person name="Kadowaki T."/>
            <person name="Bork P."/>
            <person name="Aranda M."/>
            <person name="Bao R."/>
            <person name="Beermann A."/>
            <person name="Berns N."/>
            <person name="Bolognesi R."/>
            <person name="Bonneton F."/>
            <person name="Bopp D."/>
            <person name="Brown S.J."/>
            <person name="Bucher G."/>
            <person name="Butts T."/>
            <person name="Chaumot A."/>
            <person name="Denell R.E."/>
            <person name="Ferrier D.E."/>
            <person name="Friedrich M."/>
            <person name="Gordon C.M."/>
            <person name="Jindra M."/>
            <person name="Klingler M."/>
            <person name="Lan Q."/>
            <person name="Lattorff H.M."/>
            <person name="Laudet V."/>
            <person name="von Levetsow C."/>
            <person name="Liu Z."/>
            <person name="Lutz R."/>
            <person name="Lynch J.A."/>
            <person name="da Fonseca R.N."/>
            <person name="Posnien N."/>
            <person name="Reuter R."/>
            <person name="Roth S."/>
            <person name="Savard J."/>
            <person name="Schinko J.B."/>
            <person name="Schmitt C."/>
            <person name="Schoppmeier M."/>
            <person name="Schroder R."/>
            <person name="Shippy T.D."/>
            <person name="Simonnet F."/>
            <person name="Marques-Souza H."/>
            <person name="Tautz D."/>
            <person name="Tomoyasu Y."/>
            <person name="Trauner J."/>
            <person name="Van der Zee M."/>
            <person name="Vervoort M."/>
            <person name="Wittkopp N."/>
            <person name="Wimmer E.A."/>
            <person name="Yang X."/>
            <person name="Jones A.K."/>
            <person name="Sattelle D.B."/>
            <person name="Ebert P.R."/>
            <person name="Nelson D."/>
            <person name="Scott J.G."/>
            <person name="Beeman R.W."/>
            <person name="Muthukrishnan S."/>
            <person name="Kramer K.J."/>
            <person name="Arakane Y."/>
            <person name="Beeman R.W."/>
            <person name="Zhu Q."/>
            <person name="Hogenkamp D."/>
            <person name="Dixit R."/>
            <person name="Oppert B."/>
            <person name="Jiang H."/>
            <person name="Zou Z."/>
            <person name="Marshall J."/>
            <person name="Elpidina E."/>
            <person name="Vinokurov K."/>
            <person name="Oppert C."/>
            <person name="Zou Z."/>
            <person name="Evans J."/>
            <person name="Lu Z."/>
            <person name="Zhao P."/>
            <person name="Sumathipala N."/>
            <person name="Altincicek B."/>
            <person name="Vilcinskas A."/>
            <person name="Williams M."/>
            <person name="Hultmark D."/>
            <person name="Hetru C."/>
            <person name="Jiang H."/>
            <person name="Grimmelikhuijzen C.J."/>
            <person name="Hauser F."/>
            <person name="Cazzamali G."/>
            <person name="Williamson M."/>
            <person name="Park Y."/>
            <person name="Li B."/>
            <person name="Tanaka Y."/>
            <person name="Predel R."/>
            <person name="Neupert S."/>
            <person name="Schachtner J."/>
            <person name="Verleyen P."/>
            <person name="Raible F."/>
            <person name="Bork P."/>
            <person name="Friedrich M."/>
            <person name="Walden K.K."/>
            <person name="Robertson H.M."/>
            <person name="Angeli S."/>
            <person name="Foret S."/>
            <person name="Bucher G."/>
            <person name="Schuetz S."/>
            <person name="Maleszka R."/>
            <person name="Wimmer E.A."/>
            <person name="Beeman R.W."/>
            <person name="Lorenzen M."/>
            <person name="Tomoyasu Y."/>
            <person name="Miller S.C."/>
            <person name="Grossmann D."/>
            <person name="Bucher G."/>
        </authorList>
    </citation>
    <scope>NUCLEOTIDE SEQUENCE [LARGE SCALE GENOMIC DNA]</scope>
    <source>
        <strain evidence="1 2">Georgia GA2</strain>
    </source>
</reference>
<evidence type="ECO:0000313" key="1">
    <source>
        <dbReference type="EMBL" id="EFA01128.1"/>
    </source>
</evidence>
<reference evidence="1 2" key="2">
    <citation type="journal article" date="2010" name="Nucleic Acids Res.">
        <title>BeetleBase in 2010: revisions to provide comprehensive genomic information for Tribolium castaneum.</title>
        <authorList>
            <person name="Kim H.S."/>
            <person name="Murphy T."/>
            <person name="Xia J."/>
            <person name="Caragea D."/>
            <person name="Park Y."/>
            <person name="Beeman R.W."/>
            <person name="Lorenzen M.D."/>
            <person name="Butcher S."/>
            <person name="Manak J.R."/>
            <person name="Brown S.J."/>
        </authorList>
    </citation>
    <scope>GENOME REANNOTATION</scope>
    <source>
        <strain evidence="1 2">Georgia GA2</strain>
    </source>
</reference>
<protein>
    <submittedName>
        <fullName evidence="1">Uncharacterized protein</fullName>
    </submittedName>
</protein>
<dbReference type="Proteomes" id="UP000007266">
    <property type="component" value="Linkage group 3"/>
</dbReference>
<dbReference type="EMBL" id="KQ971329">
    <property type="protein sequence ID" value="EFA01128.1"/>
    <property type="molecule type" value="Genomic_DNA"/>
</dbReference>
<organism evidence="1 2">
    <name type="scientific">Tribolium castaneum</name>
    <name type="common">Red flour beetle</name>
    <dbReference type="NCBI Taxonomy" id="7070"/>
    <lineage>
        <taxon>Eukaryota</taxon>
        <taxon>Metazoa</taxon>
        <taxon>Ecdysozoa</taxon>
        <taxon>Arthropoda</taxon>
        <taxon>Hexapoda</taxon>
        <taxon>Insecta</taxon>
        <taxon>Pterygota</taxon>
        <taxon>Neoptera</taxon>
        <taxon>Endopterygota</taxon>
        <taxon>Coleoptera</taxon>
        <taxon>Polyphaga</taxon>
        <taxon>Cucujiformia</taxon>
        <taxon>Tenebrionidae</taxon>
        <taxon>Tenebrionidae incertae sedis</taxon>
        <taxon>Tribolium</taxon>
    </lineage>
</organism>